<dbReference type="InterPro" id="IPR021109">
    <property type="entry name" value="Peptidase_aspartic_dom_sf"/>
</dbReference>
<dbReference type="Proteomes" id="UP000235145">
    <property type="component" value="Unassembled WGS sequence"/>
</dbReference>
<dbReference type="AlphaFoldDB" id="A0A9R1X779"/>
<dbReference type="EMBL" id="NBSK02000006">
    <property type="protein sequence ID" value="KAJ0200209.1"/>
    <property type="molecule type" value="Genomic_DNA"/>
</dbReference>
<reference evidence="1 2" key="1">
    <citation type="journal article" date="2017" name="Nat. Commun.">
        <title>Genome assembly with in vitro proximity ligation data and whole-genome triplication in lettuce.</title>
        <authorList>
            <person name="Reyes-Chin-Wo S."/>
            <person name="Wang Z."/>
            <person name="Yang X."/>
            <person name="Kozik A."/>
            <person name="Arikit S."/>
            <person name="Song C."/>
            <person name="Xia L."/>
            <person name="Froenicke L."/>
            <person name="Lavelle D.O."/>
            <person name="Truco M.J."/>
            <person name="Xia R."/>
            <person name="Zhu S."/>
            <person name="Xu C."/>
            <person name="Xu H."/>
            <person name="Xu X."/>
            <person name="Cox K."/>
            <person name="Korf I."/>
            <person name="Meyers B.C."/>
            <person name="Michelmore R.W."/>
        </authorList>
    </citation>
    <scope>NUCLEOTIDE SEQUENCE [LARGE SCALE GENOMIC DNA]</scope>
    <source>
        <strain evidence="2">cv. Salinas</strain>
        <tissue evidence="1">Seedlings</tissue>
    </source>
</reference>
<dbReference type="Gene3D" id="2.40.70.10">
    <property type="entry name" value="Acid Proteases"/>
    <property type="match status" value="1"/>
</dbReference>
<dbReference type="PANTHER" id="PTHR33067">
    <property type="entry name" value="RNA-DIRECTED DNA POLYMERASE-RELATED"/>
    <property type="match status" value="1"/>
</dbReference>
<evidence type="ECO:0000313" key="2">
    <source>
        <dbReference type="Proteomes" id="UP000235145"/>
    </source>
</evidence>
<comment type="caution">
    <text evidence="1">The sequence shown here is derived from an EMBL/GenBank/DDBJ whole genome shotgun (WGS) entry which is preliminary data.</text>
</comment>
<proteinExistence type="predicted"/>
<name>A0A9R1X779_LACSA</name>
<protein>
    <submittedName>
        <fullName evidence="1">Uncharacterized protein</fullName>
    </submittedName>
</protein>
<organism evidence="1 2">
    <name type="scientific">Lactuca sativa</name>
    <name type="common">Garden lettuce</name>
    <dbReference type="NCBI Taxonomy" id="4236"/>
    <lineage>
        <taxon>Eukaryota</taxon>
        <taxon>Viridiplantae</taxon>
        <taxon>Streptophyta</taxon>
        <taxon>Embryophyta</taxon>
        <taxon>Tracheophyta</taxon>
        <taxon>Spermatophyta</taxon>
        <taxon>Magnoliopsida</taxon>
        <taxon>eudicotyledons</taxon>
        <taxon>Gunneridae</taxon>
        <taxon>Pentapetalae</taxon>
        <taxon>asterids</taxon>
        <taxon>campanulids</taxon>
        <taxon>Asterales</taxon>
        <taxon>Asteraceae</taxon>
        <taxon>Cichorioideae</taxon>
        <taxon>Cichorieae</taxon>
        <taxon>Lactucinae</taxon>
        <taxon>Lactuca</taxon>
    </lineage>
</organism>
<dbReference type="PANTHER" id="PTHR33067:SF37">
    <property type="entry name" value="RETROTRANSPOSON GAG DOMAIN, ASPARTIC PEPTIDASE DOMAIN SUPERFAMILY"/>
    <property type="match status" value="1"/>
</dbReference>
<keyword evidence="2" id="KW-1185">Reference proteome</keyword>
<gene>
    <name evidence="1" type="ORF">LSAT_V11C600302320</name>
</gene>
<sequence length="243" mass="28228">MLIHPKGVVEDVFVQVIELVLPSDFYVLDMGDDDSPNSSSILLGIPFLKTTKTKIDVYNGTLSMNLMGRYPSDVQSLNFIDIVRPLTGKCFELTNHEFLELVLSRNFEKNSVKEIAKKFKLDDKLLGIVEFMNDKKNIEFNEMGTHRKLKFQKLEEFQNEAFENSHIYKDKTETFQNKYLSLTLRWVRPFIVTNVYDHGAVEIKSKKTGKVFKVNGHNLKVFYEGFQEKDMEVDSLKCLDYIT</sequence>
<evidence type="ECO:0000313" key="1">
    <source>
        <dbReference type="EMBL" id="KAJ0200209.1"/>
    </source>
</evidence>
<accession>A0A9R1X779</accession>